<evidence type="ECO:0000313" key="4">
    <source>
        <dbReference type="EMBL" id="MFC4769414.1"/>
    </source>
</evidence>
<dbReference type="PANTHER" id="PTHR32089">
    <property type="entry name" value="METHYL-ACCEPTING CHEMOTAXIS PROTEIN MCPB"/>
    <property type="match status" value="1"/>
</dbReference>
<evidence type="ECO:0000256" key="1">
    <source>
        <dbReference type="ARBA" id="ARBA00023224"/>
    </source>
</evidence>
<keyword evidence="1 2" id="KW-0807">Transducer</keyword>
<evidence type="ECO:0000259" key="3">
    <source>
        <dbReference type="PROSITE" id="PS50111"/>
    </source>
</evidence>
<dbReference type="PROSITE" id="PS50111">
    <property type="entry name" value="CHEMOTAXIS_TRANSDUC_2"/>
    <property type="match status" value="1"/>
</dbReference>
<dbReference type="SMART" id="SM00283">
    <property type="entry name" value="MA"/>
    <property type="match status" value="1"/>
</dbReference>
<dbReference type="Pfam" id="PF00015">
    <property type="entry name" value="MCPsignal"/>
    <property type="match status" value="1"/>
</dbReference>
<keyword evidence="5" id="KW-1185">Reference proteome</keyword>
<evidence type="ECO:0000313" key="5">
    <source>
        <dbReference type="Proteomes" id="UP001596002"/>
    </source>
</evidence>
<name>A0ABV9Q5C8_9BACL</name>
<accession>A0ABV9Q5C8</accession>
<dbReference type="PANTHER" id="PTHR32089:SF112">
    <property type="entry name" value="LYSOZYME-LIKE PROTEIN-RELATED"/>
    <property type="match status" value="1"/>
</dbReference>
<dbReference type="Gene3D" id="1.10.287.950">
    <property type="entry name" value="Methyl-accepting chemotaxis protein"/>
    <property type="match status" value="1"/>
</dbReference>
<comment type="caution">
    <text evidence="4">The sequence shown here is derived from an EMBL/GenBank/DDBJ whole genome shotgun (WGS) entry which is preliminary data.</text>
</comment>
<proteinExistence type="predicted"/>
<dbReference type="RefSeq" id="WP_380027903.1">
    <property type="nucleotide sequence ID" value="NZ_JBHSHC010000128.1"/>
</dbReference>
<dbReference type="InterPro" id="IPR004089">
    <property type="entry name" value="MCPsignal_dom"/>
</dbReference>
<dbReference type="EMBL" id="JBHSHC010000128">
    <property type="protein sequence ID" value="MFC4769414.1"/>
    <property type="molecule type" value="Genomic_DNA"/>
</dbReference>
<evidence type="ECO:0000256" key="2">
    <source>
        <dbReference type="PROSITE-ProRule" id="PRU00284"/>
    </source>
</evidence>
<gene>
    <name evidence="4" type="ORF">ACFO8Q_18960</name>
</gene>
<feature type="domain" description="Methyl-accepting transducer" evidence="3">
    <location>
        <begin position="102"/>
        <end position="272"/>
    </location>
</feature>
<dbReference type="SUPFAM" id="SSF58104">
    <property type="entry name" value="Methyl-accepting chemotaxis protein (MCP) signaling domain"/>
    <property type="match status" value="1"/>
</dbReference>
<sequence length="272" mass="29296">MSLLDSFVAVAPYISQLMLEDCHFCISDTEEFIVSIPGKRLKMAIQVGDPIREGSLTGVALKEKRRIVRPGNKELYGVAHNAVCLPLIENGKAVGCISIGISTEKYDQIAQAAQSLAAMVEQISAGAQSIAAASQQLAAVNEKMSDLSFTVRDKMETISEVTQFVSQVASQTNLLGLNASIQAAHAGEHGKGFSVVAREIRNLAERSGDSTKKIDFQLKEIQSLVVLMVDNIQTLTGFIQDNAAGTEELAASIQELNHLAQTLSDMSVFQEK</sequence>
<dbReference type="Proteomes" id="UP001596002">
    <property type="component" value="Unassembled WGS sequence"/>
</dbReference>
<protein>
    <submittedName>
        <fullName evidence="4">Methyl-accepting chemotaxis protein</fullName>
    </submittedName>
</protein>
<reference evidence="5" key="1">
    <citation type="journal article" date="2019" name="Int. J. Syst. Evol. Microbiol.">
        <title>The Global Catalogue of Microorganisms (GCM) 10K type strain sequencing project: providing services to taxonomists for standard genome sequencing and annotation.</title>
        <authorList>
            <consortium name="The Broad Institute Genomics Platform"/>
            <consortium name="The Broad Institute Genome Sequencing Center for Infectious Disease"/>
            <person name="Wu L."/>
            <person name="Ma J."/>
        </authorList>
    </citation>
    <scope>NUCLEOTIDE SEQUENCE [LARGE SCALE GENOMIC DNA]</scope>
    <source>
        <strain evidence="5">WYCCWR 12678</strain>
    </source>
</reference>
<organism evidence="4 5">
    <name type="scientific">Effusibacillus consociatus</name>
    <dbReference type="NCBI Taxonomy" id="1117041"/>
    <lineage>
        <taxon>Bacteria</taxon>
        <taxon>Bacillati</taxon>
        <taxon>Bacillota</taxon>
        <taxon>Bacilli</taxon>
        <taxon>Bacillales</taxon>
        <taxon>Alicyclobacillaceae</taxon>
        <taxon>Effusibacillus</taxon>
    </lineage>
</organism>